<gene>
    <name evidence="7" type="ORF">CPRI1469_LOCUS7550</name>
</gene>
<organism evidence="7">
    <name type="scientific">Chloropicon primus</name>
    <dbReference type="NCBI Taxonomy" id="1764295"/>
    <lineage>
        <taxon>Eukaryota</taxon>
        <taxon>Viridiplantae</taxon>
        <taxon>Chlorophyta</taxon>
        <taxon>Chloropicophyceae</taxon>
        <taxon>Chloropicales</taxon>
        <taxon>Chloropicaceae</taxon>
        <taxon>Chloropicon</taxon>
    </lineage>
</organism>
<dbReference type="GO" id="GO:0004015">
    <property type="term" value="F:adenosylmethionine-8-amino-7-oxononanoate transaminase activity"/>
    <property type="evidence" value="ECO:0007669"/>
    <property type="project" value="TreeGrafter"/>
</dbReference>
<dbReference type="GO" id="GO:0009448">
    <property type="term" value="P:gamma-aminobutyric acid metabolic process"/>
    <property type="evidence" value="ECO:0007669"/>
    <property type="project" value="TreeGrafter"/>
</dbReference>
<dbReference type="PANTHER" id="PTHR42684">
    <property type="entry name" value="ADENOSYLMETHIONINE-8-AMINO-7-OXONONANOATE AMINOTRANSFERASE"/>
    <property type="match status" value="1"/>
</dbReference>
<evidence type="ECO:0000256" key="3">
    <source>
        <dbReference type="ARBA" id="ARBA00022576"/>
    </source>
</evidence>
<evidence type="ECO:0000256" key="6">
    <source>
        <dbReference type="RuleBase" id="RU003560"/>
    </source>
</evidence>
<dbReference type="GO" id="GO:0030170">
    <property type="term" value="F:pyridoxal phosphate binding"/>
    <property type="evidence" value="ECO:0007669"/>
    <property type="project" value="InterPro"/>
</dbReference>
<dbReference type="InterPro" id="IPR049704">
    <property type="entry name" value="Aminotrans_3_PPA_site"/>
</dbReference>
<keyword evidence="4" id="KW-0808">Transferase</keyword>
<dbReference type="AlphaFoldDB" id="A0A7S2X227"/>
<dbReference type="FunFam" id="3.40.640.10:FF:000014">
    <property type="entry name" value="Adenosylmethionine-8-amino-7-oxononanoate aminotransferase, probable"/>
    <property type="match status" value="1"/>
</dbReference>
<protein>
    <recommendedName>
        <fullName evidence="8">Aminotransferase</fullName>
    </recommendedName>
</protein>
<evidence type="ECO:0000313" key="7">
    <source>
        <dbReference type="EMBL" id="CAD9718684.1"/>
    </source>
</evidence>
<dbReference type="NCBIfam" id="NF004767">
    <property type="entry name" value="PRK06105.1"/>
    <property type="match status" value="1"/>
</dbReference>
<dbReference type="CDD" id="cd00610">
    <property type="entry name" value="OAT_like"/>
    <property type="match status" value="1"/>
</dbReference>
<dbReference type="InterPro" id="IPR005814">
    <property type="entry name" value="Aminotrans_3"/>
</dbReference>
<dbReference type="GO" id="GO:0009102">
    <property type="term" value="P:biotin biosynthetic process"/>
    <property type="evidence" value="ECO:0007669"/>
    <property type="project" value="TreeGrafter"/>
</dbReference>
<dbReference type="InterPro" id="IPR015421">
    <property type="entry name" value="PyrdxlP-dep_Trfase_major"/>
</dbReference>
<comment type="similarity">
    <text evidence="2 6">Belongs to the class-III pyridoxal-phosphate-dependent aminotransferase family.</text>
</comment>
<dbReference type="PANTHER" id="PTHR42684:SF3">
    <property type="entry name" value="ADENOSYLMETHIONINE-8-AMINO-7-OXONONANOATE AMINOTRANSFERASE"/>
    <property type="match status" value="1"/>
</dbReference>
<comment type="subcellular location">
    <subcellularLocation>
        <location evidence="1">Mitochondrion</location>
    </subcellularLocation>
</comment>
<dbReference type="Pfam" id="PF00202">
    <property type="entry name" value="Aminotran_3"/>
    <property type="match status" value="1"/>
</dbReference>
<keyword evidence="3" id="KW-0032">Aminotransferase</keyword>
<accession>A0A7S2X227</accession>
<evidence type="ECO:0000256" key="4">
    <source>
        <dbReference type="ARBA" id="ARBA00022679"/>
    </source>
</evidence>
<evidence type="ECO:0000256" key="2">
    <source>
        <dbReference type="ARBA" id="ARBA00008954"/>
    </source>
</evidence>
<dbReference type="GO" id="GO:0005739">
    <property type="term" value="C:mitochondrion"/>
    <property type="evidence" value="ECO:0007669"/>
    <property type="project" value="UniProtKB-SubCell"/>
</dbReference>
<dbReference type="InterPro" id="IPR015422">
    <property type="entry name" value="PyrdxlP-dep_Trfase_small"/>
</dbReference>
<keyword evidence="5 6" id="KW-0663">Pyridoxal phosphate</keyword>
<evidence type="ECO:0000256" key="5">
    <source>
        <dbReference type="ARBA" id="ARBA00022898"/>
    </source>
</evidence>
<name>A0A7S2X227_9CHLO</name>
<dbReference type="InterPro" id="IPR015424">
    <property type="entry name" value="PyrdxlP-dep_Trfase"/>
</dbReference>
<dbReference type="SUPFAM" id="SSF53383">
    <property type="entry name" value="PLP-dependent transferases"/>
    <property type="match status" value="1"/>
</dbReference>
<proteinExistence type="inferred from homology"/>
<dbReference type="EMBL" id="HBHL01011421">
    <property type="protein sequence ID" value="CAD9718684.1"/>
    <property type="molecule type" value="Transcribed_RNA"/>
</dbReference>
<sequence>MMMMKMMMKNMMMMTPRGFSSSATAGRGGQGVVNVLTSNLAPFTNPSEKDNRAAVVLTRGEGVYVYDTDGKKYLDGLAGLWSNALGNGNERIIEAAHAQLKRLAYQHTFWNRTTDIAEEYTSRLVDFGRHRGVVQTFMSCGGSDANDTNVKLAWYYWNAIGQPSRKTVIARKQAYHGVTITASSMSGMETIHKGYGPLPLPWVRHVSTPHYWKYGLPGESEEEYSARLAKELEAVIVREGPDTIAAFIAEPVMGAGGVIPPPRGYWGSIQSILRKYDILFIADEVVTAFGRLGERLGSEFYDIQPDLYTVAKAMSSSYYPLGAALITEKVADAIKNQANKFGVFGHGYTYGGHPVACAIGLECLNIYEEMQIWDHVKRMTPTFQLTLKQLETHPLVGEVRGEGFMLAIEFVADKASKSQIGTKVPPATILANECMKNGLLVRSTGHVLVIAPSLVYTMENFQEMFTKLKKSLDSFDEIVYKELPELPRD</sequence>
<reference evidence="7" key="1">
    <citation type="submission" date="2021-01" db="EMBL/GenBank/DDBJ databases">
        <authorList>
            <person name="Corre E."/>
            <person name="Pelletier E."/>
            <person name="Niang G."/>
            <person name="Scheremetjew M."/>
            <person name="Finn R."/>
            <person name="Kale V."/>
            <person name="Holt S."/>
            <person name="Cochrane G."/>
            <person name="Meng A."/>
            <person name="Brown T."/>
            <person name="Cohen L."/>
        </authorList>
    </citation>
    <scope>NUCLEOTIDE SEQUENCE</scope>
    <source>
        <strain evidence="7">CCMP1205</strain>
    </source>
</reference>
<evidence type="ECO:0008006" key="8">
    <source>
        <dbReference type="Google" id="ProtNLM"/>
    </source>
</evidence>
<dbReference type="PIRSF" id="PIRSF000521">
    <property type="entry name" value="Transaminase_4ab_Lys_Orn"/>
    <property type="match status" value="1"/>
</dbReference>
<dbReference type="PROSITE" id="PS00600">
    <property type="entry name" value="AA_TRANSFER_CLASS_3"/>
    <property type="match status" value="1"/>
</dbReference>
<evidence type="ECO:0000256" key="1">
    <source>
        <dbReference type="ARBA" id="ARBA00004173"/>
    </source>
</evidence>
<dbReference type="Gene3D" id="3.90.1150.10">
    <property type="entry name" value="Aspartate Aminotransferase, domain 1"/>
    <property type="match status" value="1"/>
</dbReference>
<dbReference type="Gene3D" id="3.40.640.10">
    <property type="entry name" value="Type I PLP-dependent aspartate aminotransferase-like (Major domain)"/>
    <property type="match status" value="1"/>
</dbReference>